<dbReference type="SUPFAM" id="SSF52402">
    <property type="entry name" value="Adenine nucleotide alpha hydrolases-like"/>
    <property type="match status" value="1"/>
</dbReference>
<organism evidence="7 8">
    <name type="scientific">Caldiarchaeum subterraneum</name>
    <dbReference type="NCBI Taxonomy" id="311458"/>
    <lineage>
        <taxon>Archaea</taxon>
        <taxon>Nitrososphaerota</taxon>
        <taxon>Candidatus Caldarchaeales</taxon>
        <taxon>Candidatus Caldarchaeaceae</taxon>
        <taxon>Candidatus Caldarchaeum</taxon>
    </lineage>
</organism>
<comment type="caution">
    <text evidence="7">The sequence shown here is derived from an EMBL/GenBank/DDBJ whole genome shotgun (WGS) entry which is preliminary data.</text>
</comment>
<sequence>MSQGQFSGLSLEELSQYKDVWVYVVVDDGKLTKPSLELIAAGRKIADKIQQRVVAVMIGYQLDNAVKEAFEYGADAVLYADEPWLKSYICLPYTRILVEMVKQYKPYAFLFIADELGRDLSPRVAYRLKTGLATDNIDLEVEDYFFGPTRTTYKNTLAQIRPDFATRIAKIYTPRHRPQIASIRPGNFNPLPRQPGRRGEAIRFTPTPADEDFIIQIIEEEKVPKSPIDLENAQVVISLGLGILRDGEGRPRSPREGYELAEKLATILREKYGLRVEIGATRALIYAELKELEGIVTKDRQVGQTGKTVAPEIYIALGISGAVQHRVGMIRSKNIVAVNLDPKAPIFEIAHYAVKDDLYKILPKIIEYLSGGE</sequence>
<feature type="domain" description="Electron transfer flavoprotein alpha/beta-subunit N-terminal" evidence="6">
    <location>
        <begin position="20"/>
        <end position="217"/>
    </location>
</feature>
<dbReference type="GO" id="GO:0033539">
    <property type="term" value="P:fatty acid beta-oxidation using acyl-CoA dehydrogenase"/>
    <property type="evidence" value="ECO:0007669"/>
    <property type="project" value="TreeGrafter"/>
</dbReference>
<evidence type="ECO:0000256" key="5">
    <source>
        <dbReference type="ARBA" id="ARBA00022982"/>
    </source>
</evidence>
<dbReference type="InterPro" id="IPR014731">
    <property type="entry name" value="ETF_asu_C"/>
</dbReference>
<dbReference type="InterPro" id="IPR029035">
    <property type="entry name" value="DHS-like_NAD/FAD-binding_dom"/>
</dbReference>
<evidence type="ECO:0000256" key="4">
    <source>
        <dbReference type="ARBA" id="ARBA00022827"/>
    </source>
</evidence>
<gene>
    <name evidence="7" type="ORF">EYH45_03555</name>
</gene>
<dbReference type="InterPro" id="IPR014730">
    <property type="entry name" value="ETF_a/b_N"/>
</dbReference>
<keyword evidence="3" id="KW-0285">Flavoprotein</keyword>
<keyword evidence="2" id="KW-0813">Transport</keyword>
<evidence type="ECO:0000313" key="7">
    <source>
        <dbReference type="EMBL" id="HIQ29621.1"/>
    </source>
</evidence>
<dbReference type="SUPFAM" id="SSF52467">
    <property type="entry name" value="DHS-like NAD/FAD-binding domain"/>
    <property type="match status" value="1"/>
</dbReference>
<dbReference type="InterPro" id="IPR018206">
    <property type="entry name" value="ETF_asu_C_CS"/>
</dbReference>
<dbReference type="PROSITE" id="PS00696">
    <property type="entry name" value="ETF_ALPHA"/>
    <property type="match status" value="1"/>
</dbReference>
<dbReference type="GO" id="GO:0050660">
    <property type="term" value="F:flavin adenine dinucleotide binding"/>
    <property type="evidence" value="ECO:0007669"/>
    <property type="project" value="InterPro"/>
</dbReference>
<dbReference type="Proteomes" id="UP000608579">
    <property type="component" value="Unassembled WGS sequence"/>
</dbReference>
<evidence type="ECO:0000256" key="3">
    <source>
        <dbReference type="ARBA" id="ARBA00022630"/>
    </source>
</evidence>
<dbReference type="PANTHER" id="PTHR43153:SF1">
    <property type="entry name" value="ELECTRON TRANSFER FLAVOPROTEIN SUBUNIT ALPHA, MITOCHONDRIAL"/>
    <property type="match status" value="1"/>
</dbReference>
<evidence type="ECO:0000259" key="6">
    <source>
        <dbReference type="SMART" id="SM00893"/>
    </source>
</evidence>
<keyword evidence="5" id="KW-0249">Electron transport</keyword>
<dbReference type="Pfam" id="PF01012">
    <property type="entry name" value="ETF"/>
    <property type="match status" value="1"/>
</dbReference>
<reference evidence="7" key="1">
    <citation type="journal article" date="2020" name="ISME J.">
        <title>Gammaproteobacteria mediating utilization of methyl-, sulfur- and petroleum organic compounds in deep ocean hydrothermal plumes.</title>
        <authorList>
            <person name="Zhou Z."/>
            <person name="Liu Y."/>
            <person name="Pan J."/>
            <person name="Cron B.R."/>
            <person name="Toner B.M."/>
            <person name="Anantharaman K."/>
            <person name="Breier J.A."/>
            <person name="Dick G.J."/>
            <person name="Li M."/>
        </authorList>
    </citation>
    <scope>NUCLEOTIDE SEQUENCE</scope>
    <source>
        <strain evidence="7">SZUA-1515</strain>
    </source>
</reference>
<dbReference type="Pfam" id="PF00766">
    <property type="entry name" value="ETF_alpha"/>
    <property type="match status" value="1"/>
</dbReference>
<dbReference type="GO" id="GO:0009055">
    <property type="term" value="F:electron transfer activity"/>
    <property type="evidence" value="ECO:0007669"/>
    <property type="project" value="InterPro"/>
</dbReference>
<dbReference type="InterPro" id="IPR001308">
    <property type="entry name" value="ETF_a/FixB"/>
</dbReference>
<dbReference type="EMBL" id="DQVM01000068">
    <property type="protein sequence ID" value="HIQ29621.1"/>
    <property type="molecule type" value="Genomic_DNA"/>
</dbReference>
<dbReference type="SMART" id="SM00893">
    <property type="entry name" value="ETF"/>
    <property type="match status" value="1"/>
</dbReference>
<evidence type="ECO:0000256" key="1">
    <source>
        <dbReference type="ARBA" id="ARBA00005817"/>
    </source>
</evidence>
<protein>
    <submittedName>
        <fullName evidence="7">Electron transfer flavoprotein subunit alpha/FixB family protein</fullName>
    </submittedName>
</protein>
<proteinExistence type="inferred from homology"/>
<keyword evidence="4" id="KW-0274">FAD</keyword>
<dbReference type="InterPro" id="IPR014729">
    <property type="entry name" value="Rossmann-like_a/b/a_fold"/>
</dbReference>
<accession>A0A832ZVI0</accession>
<dbReference type="AlphaFoldDB" id="A0A832ZVI0"/>
<dbReference type="InterPro" id="IPR033947">
    <property type="entry name" value="ETF_alpha_N"/>
</dbReference>
<dbReference type="CDD" id="cd01715">
    <property type="entry name" value="ETF_alpha"/>
    <property type="match status" value="1"/>
</dbReference>
<dbReference type="PANTHER" id="PTHR43153">
    <property type="entry name" value="ELECTRON TRANSFER FLAVOPROTEIN ALPHA"/>
    <property type="match status" value="1"/>
</dbReference>
<dbReference type="Gene3D" id="3.40.50.1220">
    <property type="entry name" value="TPP-binding domain"/>
    <property type="match status" value="1"/>
</dbReference>
<evidence type="ECO:0000256" key="2">
    <source>
        <dbReference type="ARBA" id="ARBA00022448"/>
    </source>
</evidence>
<comment type="similarity">
    <text evidence="1">Belongs to the ETF alpha-subunit/FixB family.</text>
</comment>
<dbReference type="PIRSF" id="PIRSF000089">
    <property type="entry name" value="Electra_flavoP_a"/>
    <property type="match status" value="1"/>
</dbReference>
<dbReference type="Gene3D" id="3.40.50.620">
    <property type="entry name" value="HUPs"/>
    <property type="match status" value="1"/>
</dbReference>
<name>A0A832ZVI0_CALS0</name>
<evidence type="ECO:0000313" key="8">
    <source>
        <dbReference type="Proteomes" id="UP000608579"/>
    </source>
</evidence>